<protein>
    <recommendedName>
        <fullName evidence="4">Aminotransferase class V domain-containing protein</fullName>
    </recommendedName>
</protein>
<dbReference type="GO" id="GO:0005634">
    <property type="term" value="C:nucleus"/>
    <property type="evidence" value="ECO:0007669"/>
    <property type="project" value="TreeGrafter"/>
</dbReference>
<evidence type="ECO:0000256" key="2">
    <source>
        <dbReference type="ARBA" id="ARBA00006490"/>
    </source>
</evidence>
<comment type="similarity">
    <text evidence="2">Belongs to the class-V pyridoxal-phosphate-dependent aminotransferase family. NifS/IscS subfamily.</text>
</comment>
<dbReference type="InterPro" id="IPR015421">
    <property type="entry name" value="PyrdxlP-dep_Trfase_major"/>
</dbReference>
<dbReference type="SUPFAM" id="SSF53383">
    <property type="entry name" value="PLP-dependent transferases"/>
    <property type="match status" value="1"/>
</dbReference>
<dbReference type="AlphaFoldDB" id="A0A2N5SHU2"/>
<organism evidence="5 6">
    <name type="scientific">Puccinia coronata f. sp. avenae</name>
    <dbReference type="NCBI Taxonomy" id="200324"/>
    <lineage>
        <taxon>Eukaryota</taxon>
        <taxon>Fungi</taxon>
        <taxon>Dikarya</taxon>
        <taxon>Basidiomycota</taxon>
        <taxon>Pucciniomycotina</taxon>
        <taxon>Pucciniomycetes</taxon>
        <taxon>Pucciniales</taxon>
        <taxon>Pucciniaceae</taxon>
        <taxon>Puccinia</taxon>
    </lineage>
</organism>
<dbReference type="Gene3D" id="3.90.1150.10">
    <property type="entry name" value="Aspartate Aminotransferase, domain 1"/>
    <property type="match status" value="1"/>
</dbReference>
<dbReference type="InterPro" id="IPR000192">
    <property type="entry name" value="Aminotrans_V_dom"/>
</dbReference>
<comment type="cofactor">
    <cofactor evidence="1">
        <name>pyridoxal 5'-phosphate</name>
        <dbReference type="ChEBI" id="CHEBI:597326"/>
    </cofactor>
</comment>
<dbReference type="GO" id="GO:0005739">
    <property type="term" value="C:mitochondrion"/>
    <property type="evidence" value="ECO:0007669"/>
    <property type="project" value="TreeGrafter"/>
</dbReference>
<name>A0A2N5SHU2_9BASI</name>
<reference evidence="5 6" key="1">
    <citation type="submission" date="2017-11" db="EMBL/GenBank/DDBJ databases">
        <title>De novo assembly and phasing of dikaryotic genomes from two isolates of Puccinia coronata f. sp. avenae, the causal agent of oat crown rust.</title>
        <authorList>
            <person name="Miller M.E."/>
            <person name="Zhang Y."/>
            <person name="Omidvar V."/>
            <person name="Sperschneider J."/>
            <person name="Schwessinger B."/>
            <person name="Raley C."/>
            <person name="Palmer J.M."/>
            <person name="Garnica D."/>
            <person name="Upadhyaya N."/>
            <person name="Rathjen J."/>
            <person name="Taylor J.M."/>
            <person name="Park R.F."/>
            <person name="Dodds P.N."/>
            <person name="Hirsch C.D."/>
            <person name="Kianian S.F."/>
            <person name="Figueroa M."/>
        </authorList>
    </citation>
    <scope>NUCLEOTIDE SEQUENCE [LARGE SCALE GENOMIC DNA]</scope>
    <source>
        <strain evidence="5">12NC29</strain>
    </source>
</reference>
<feature type="region of interest" description="Disordered" evidence="3">
    <location>
        <begin position="217"/>
        <end position="250"/>
    </location>
</feature>
<keyword evidence="6" id="KW-1185">Reference proteome</keyword>
<evidence type="ECO:0000256" key="1">
    <source>
        <dbReference type="ARBA" id="ARBA00001933"/>
    </source>
</evidence>
<gene>
    <name evidence="5" type="ORF">PCANC_16965</name>
</gene>
<dbReference type="EMBL" id="PGCJ01000971">
    <property type="protein sequence ID" value="PLW12791.1"/>
    <property type="molecule type" value="Genomic_DNA"/>
</dbReference>
<evidence type="ECO:0000313" key="5">
    <source>
        <dbReference type="EMBL" id="PLW12791.1"/>
    </source>
</evidence>
<dbReference type="STRING" id="200324.A0A2N5SHU2"/>
<comment type="caution">
    <text evidence="5">The sequence shown here is derived from an EMBL/GenBank/DDBJ whole genome shotgun (WGS) entry which is preliminary data.</text>
</comment>
<feature type="domain" description="Aminotransferase class V" evidence="4">
    <location>
        <begin position="510"/>
        <end position="558"/>
    </location>
</feature>
<accession>A0A2N5SHU2</accession>
<dbReference type="Proteomes" id="UP000235388">
    <property type="component" value="Unassembled WGS sequence"/>
</dbReference>
<dbReference type="InterPro" id="IPR015424">
    <property type="entry name" value="PyrdxlP-dep_Trfase"/>
</dbReference>
<dbReference type="GO" id="GO:0005829">
    <property type="term" value="C:cytosol"/>
    <property type="evidence" value="ECO:0007669"/>
    <property type="project" value="TreeGrafter"/>
</dbReference>
<evidence type="ECO:0000259" key="4">
    <source>
        <dbReference type="Pfam" id="PF00266"/>
    </source>
</evidence>
<dbReference type="Gene3D" id="3.40.640.10">
    <property type="entry name" value="Type I PLP-dependent aspartate aminotransferase-like (Major domain)"/>
    <property type="match status" value="1"/>
</dbReference>
<dbReference type="PANTHER" id="PTHR11601:SF34">
    <property type="entry name" value="CYSTEINE DESULFURASE"/>
    <property type="match status" value="1"/>
</dbReference>
<sequence>MLGWFFQESPGPTQLLATIPQEEPNYLAGYIKSRSPVSLEKICASIINQSKKLFTQSGSSDQSQLAGNPCSQTMILLLLKILRWLADENGHMTMPTTNESITRLVVQHGKSIIEDLLSNSEAALNIASPNLQMMSLALLSCPMDIHYGQARYAYAPQETYGKYQLLDYASIRRFESLLTVFTPKWTQQRSAQKYCPELGRFLHWLVHSFEAIHQRLTTARTNPSMHKRKRTDPGDIDHSGPSSRNNNKTNATLNNLLTRSEHQIPENQISSPTNLHYNLISFLTSCSALAEVLSDLGKNNLAPILLKSLERITSLVSHRAEECEPRIRMYQNLLSYLNYQKNDTLNQKGKSIQLAKSGARLAFIRFLTRALNYTEIADIKSIEESLIVCTSEVNQKIAFILERGNRMDRIVAGRMLAGVFLSSCMYYRCGPPVNYPKFKLEPVLNQLASLAKGGSLKFQGTLAITITKVELNSITHLAIESATYYLHVSSVPELRQTEDTQPQEKVARPIYLDMQATTPLDPRVLDAKMPFRTNQYGNPHSKTHAYGWETKKAVEAARGHE</sequence>
<dbReference type="GO" id="GO:0031071">
    <property type="term" value="F:cysteine desulfurase activity"/>
    <property type="evidence" value="ECO:0007669"/>
    <property type="project" value="TreeGrafter"/>
</dbReference>
<dbReference type="PANTHER" id="PTHR11601">
    <property type="entry name" value="CYSTEINE DESULFURYLASE FAMILY MEMBER"/>
    <property type="match status" value="1"/>
</dbReference>
<dbReference type="GO" id="GO:0016226">
    <property type="term" value="P:iron-sulfur cluster assembly"/>
    <property type="evidence" value="ECO:0007669"/>
    <property type="project" value="TreeGrafter"/>
</dbReference>
<proteinExistence type="inferred from homology"/>
<evidence type="ECO:0000313" key="6">
    <source>
        <dbReference type="Proteomes" id="UP000235388"/>
    </source>
</evidence>
<dbReference type="InterPro" id="IPR015422">
    <property type="entry name" value="PyrdxlP-dep_Trfase_small"/>
</dbReference>
<evidence type="ECO:0000256" key="3">
    <source>
        <dbReference type="SAM" id="MobiDB-lite"/>
    </source>
</evidence>
<dbReference type="Pfam" id="PF00266">
    <property type="entry name" value="Aminotran_5"/>
    <property type="match status" value="1"/>
</dbReference>